<dbReference type="InterPro" id="IPR050330">
    <property type="entry name" value="Bact_OuterMem_StrucFunc"/>
</dbReference>
<feature type="signal peptide" evidence="6">
    <location>
        <begin position="1"/>
        <end position="22"/>
    </location>
</feature>
<keyword evidence="2 4" id="KW-0472">Membrane</keyword>
<dbReference type="SUPFAM" id="SSF48452">
    <property type="entry name" value="TPR-like"/>
    <property type="match status" value="1"/>
</dbReference>
<keyword evidence="6" id="KW-0732">Signal</keyword>
<evidence type="ECO:0000256" key="6">
    <source>
        <dbReference type="SAM" id="SignalP"/>
    </source>
</evidence>
<evidence type="ECO:0000256" key="4">
    <source>
        <dbReference type="PROSITE-ProRule" id="PRU00473"/>
    </source>
</evidence>
<feature type="domain" description="OmpA-like" evidence="7">
    <location>
        <begin position="531"/>
        <end position="656"/>
    </location>
</feature>
<dbReference type="InterPro" id="IPR036737">
    <property type="entry name" value="OmpA-like_sf"/>
</dbReference>
<dbReference type="Pfam" id="PF00691">
    <property type="entry name" value="OmpA"/>
    <property type="match status" value="1"/>
</dbReference>
<dbReference type="InterPro" id="IPR006664">
    <property type="entry name" value="OMP_bac"/>
</dbReference>
<sequence>MIKKSTILLSLALLAAPAALFAQYKSDYKEQGDKSFNNKDYYEAAYYYKEAANGMQMTPSAVLPFQSVAVKKSTDKVPEQIYVAFQLAESYRGYENYLEAEGWYYRVLNANYESKYPLARYWYGVCLRANQHFDEAIAQLTQFTANYKGDNKYIEQANKEMENCRFAKEQYKYPMLADLTKMKGDWNSDGSNYALQTRDGRSWFTSSRMLKDDKKRLNRVYEFAAGGIAKPEIVHFEGESKKDVEYGTPAFTPDGSRMYITRWYKDGAKTIHGIYFSNKKAQGWGALVKLNGNVNADSFSAIQPCVAFGGKKLLFVSNKAGGQGGYDIWVADLGADGQPVNSTNLGANINTSADEQAPYYSDADKRMVYSSKGMIGLGGFDLYEANYNGVEWSKAHNMGFPVNSAKDDLYYYPDKTDPKKFYISSDRESDCCLDLFTATDKRYVLSGLVVDCETHKALAGAKVTFLDSISKTPVKEEVLGADGKYSFAVATQRPYNLVIEKSGYFTKVLPIVQHGAKMKGDTLFNPDLCLQPFVVNKPIVIQNILYDFNMATLRPESKTVLNDLVKIMKDNPKIKIELSSHTDSIGSDAYNIDLSQRRAQSCVDYIIASDVDNARVFAKGYGKSKPIAPNSLPNGKDNPEGRQLNRRTEFTVLKVEE</sequence>
<evidence type="ECO:0000256" key="3">
    <source>
        <dbReference type="ARBA" id="ARBA00023237"/>
    </source>
</evidence>
<dbReference type="Gene3D" id="3.30.1330.60">
    <property type="entry name" value="OmpA-like domain"/>
    <property type="match status" value="1"/>
</dbReference>
<feature type="region of interest" description="Disordered" evidence="5">
    <location>
        <begin position="626"/>
        <end position="649"/>
    </location>
</feature>
<keyword evidence="3" id="KW-0998">Cell outer membrane</keyword>
<protein>
    <submittedName>
        <fullName evidence="8">WD40 repeat protein</fullName>
    </submittedName>
</protein>
<organism evidence="8 9">
    <name type="scientific">Mucilaginibacter yixingensis</name>
    <dbReference type="NCBI Taxonomy" id="1295612"/>
    <lineage>
        <taxon>Bacteria</taxon>
        <taxon>Pseudomonadati</taxon>
        <taxon>Bacteroidota</taxon>
        <taxon>Sphingobacteriia</taxon>
        <taxon>Sphingobacteriales</taxon>
        <taxon>Sphingobacteriaceae</taxon>
        <taxon>Mucilaginibacter</taxon>
    </lineage>
</organism>
<dbReference type="Gene3D" id="1.25.40.10">
    <property type="entry name" value="Tetratricopeptide repeat domain"/>
    <property type="match status" value="1"/>
</dbReference>
<dbReference type="SUPFAM" id="SSF82171">
    <property type="entry name" value="DPP6 N-terminal domain-like"/>
    <property type="match status" value="1"/>
</dbReference>
<dbReference type="OrthoDB" id="9809364at2"/>
<dbReference type="SUPFAM" id="SSF49464">
    <property type="entry name" value="Carboxypeptidase regulatory domain-like"/>
    <property type="match status" value="1"/>
</dbReference>
<dbReference type="CDD" id="cd07185">
    <property type="entry name" value="OmpA_C-like"/>
    <property type="match status" value="1"/>
</dbReference>
<dbReference type="Proteomes" id="UP000244168">
    <property type="component" value="Unassembled WGS sequence"/>
</dbReference>
<dbReference type="EMBL" id="QAOQ01000002">
    <property type="protein sequence ID" value="PTQ99528.1"/>
    <property type="molecule type" value="Genomic_DNA"/>
</dbReference>
<name>A0A2T5JCN1_9SPHI</name>
<comment type="caution">
    <text evidence="8">The sequence shown here is derived from an EMBL/GenBank/DDBJ whole genome shotgun (WGS) entry which is preliminary data.</text>
</comment>
<dbReference type="PRINTS" id="PR01021">
    <property type="entry name" value="OMPADOMAIN"/>
</dbReference>
<dbReference type="PANTHER" id="PTHR30329:SF21">
    <property type="entry name" value="LIPOPROTEIN YIAD-RELATED"/>
    <property type="match status" value="1"/>
</dbReference>
<dbReference type="PROSITE" id="PS51123">
    <property type="entry name" value="OMPA_2"/>
    <property type="match status" value="1"/>
</dbReference>
<evidence type="ECO:0000259" key="7">
    <source>
        <dbReference type="PROSITE" id="PS51123"/>
    </source>
</evidence>
<dbReference type="InterPro" id="IPR006665">
    <property type="entry name" value="OmpA-like"/>
</dbReference>
<dbReference type="InterPro" id="IPR008969">
    <property type="entry name" value="CarboxyPept-like_regulatory"/>
</dbReference>
<accession>A0A2T5JCN1</accession>
<dbReference type="AlphaFoldDB" id="A0A2T5JCN1"/>
<dbReference type="Gene3D" id="2.120.10.30">
    <property type="entry name" value="TolB, C-terminal domain"/>
    <property type="match status" value="1"/>
</dbReference>
<reference evidence="8 9" key="1">
    <citation type="submission" date="2018-04" db="EMBL/GenBank/DDBJ databases">
        <title>Genomic Encyclopedia of Archaeal and Bacterial Type Strains, Phase II (KMG-II): from individual species to whole genera.</title>
        <authorList>
            <person name="Goeker M."/>
        </authorList>
    </citation>
    <scope>NUCLEOTIDE SEQUENCE [LARGE SCALE GENOMIC DNA]</scope>
    <source>
        <strain evidence="8 9">DSM 26809</strain>
    </source>
</reference>
<comment type="subcellular location">
    <subcellularLocation>
        <location evidence="1">Cell outer membrane</location>
    </subcellularLocation>
</comment>
<proteinExistence type="predicted"/>
<dbReference type="Gene3D" id="2.60.40.1120">
    <property type="entry name" value="Carboxypeptidase-like, regulatory domain"/>
    <property type="match status" value="1"/>
</dbReference>
<dbReference type="InterPro" id="IPR011659">
    <property type="entry name" value="WD40"/>
</dbReference>
<evidence type="ECO:0000313" key="9">
    <source>
        <dbReference type="Proteomes" id="UP000244168"/>
    </source>
</evidence>
<gene>
    <name evidence="8" type="ORF">C8P68_102352</name>
</gene>
<dbReference type="GO" id="GO:0009279">
    <property type="term" value="C:cell outer membrane"/>
    <property type="evidence" value="ECO:0007669"/>
    <property type="project" value="UniProtKB-SubCell"/>
</dbReference>
<dbReference type="InterPro" id="IPR011042">
    <property type="entry name" value="6-blade_b-propeller_TolB-like"/>
</dbReference>
<dbReference type="RefSeq" id="WP_107827453.1">
    <property type="nucleotide sequence ID" value="NZ_CP160205.1"/>
</dbReference>
<dbReference type="PANTHER" id="PTHR30329">
    <property type="entry name" value="STATOR ELEMENT OF FLAGELLAR MOTOR COMPLEX"/>
    <property type="match status" value="1"/>
</dbReference>
<evidence type="ECO:0000313" key="8">
    <source>
        <dbReference type="EMBL" id="PTQ99528.1"/>
    </source>
</evidence>
<dbReference type="SUPFAM" id="SSF103088">
    <property type="entry name" value="OmpA-like"/>
    <property type="match status" value="1"/>
</dbReference>
<evidence type="ECO:0000256" key="2">
    <source>
        <dbReference type="ARBA" id="ARBA00023136"/>
    </source>
</evidence>
<evidence type="ECO:0000256" key="5">
    <source>
        <dbReference type="SAM" id="MobiDB-lite"/>
    </source>
</evidence>
<evidence type="ECO:0000256" key="1">
    <source>
        <dbReference type="ARBA" id="ARBA00004442"/>
    </source>
</evidence>
<dbReference type="Pfam" id="PF07676">
    <property type="entry name" value="PD40"/>
    <property type="match status" value="1"/>
</dbReference>
<feature type="chain" id="PRO_5015475594" evidence="6">
    <location>
        <begin position="23"/>
        <end position="657"/>
    </location>
</feature>
<keyword evidence="9" id="KW-1185">Reference proteome</keyword>
<dbReference type="InterPro" id="IPR011990">
    <property type="entry name" value="TPR-like_helical_dom_sf"/>
</dbReference>